<protein>
    <submittedName>
        <fullName evidence="2">Uncharacterized protein</fullName>
    </submittedName>
</protein>
<gene>
    <name evidence="2" type="ORF">TGEB3V08_LOCUS5199</name>
</gene>
<sequence length="426" mass="47551">MALTTQYVASRVADVGAWCSLAVNRVLAVAVPYTAFLIFVLPVGFAHWFVQVPRTSLAVVSSHGVIPTMRAGPGLVLVALVCPPTGIAVPACAVLSENIAACLSGVTLKPEALLYPLPDVPLLYSYCASSPKDKQAPHALFNHKPYSKVCFDPPYSGVFDAAMHISNTFPERSAVLFSLGFPGQTLLCLRVVFLLVGVTRGLCPVECARTLEIRRPNQQEVQGCLVGGIIRDPTKWRFLDKLAAEATERAKTDYIRALRERRVLRQRDNRRRDREGGRGRRMTVTGILIVMRRWKKIELGKRGAGLGRTMVRSQRCKHLPHSYSHQTNKEKLILWYAENCRRQFHFLHPDRRPQFLAADNECGIQKMVCTTIRPTSVPYPEFSTWQGCAKFVSDHLLYKPLEKPTLLERSETSVKAEDNSGSLSVP</sequence>
<keyword evidence="1" id="KW-1133">Transmembrane helix</keyword>
<dbReference type="EMBL" id="OE840895">
    <property type="protein sequence ID" value="CAD7593144.1"/>
    <property type="molecule type" value="Genomic_DNA"/>
</dbReference>
<keyword evidence="1" id="KW-0472">Membrane</keyword>
<organism evidence="2">
    <name type="scientific">Timema genevievae</name>
    <name type="common">Walking stick</name>
    <dbReference type="NCBI Taxonomy" id="629358"/>
    <lineage>
        <taxon>Eukaryota</taxon>
        <taxon>Metazoa</taxon>
        <taxon>Ecdysozoa</taxon>
        <taxon>Arthropoda</taxon>
        <taxon>Hexapoda</taxon>
        <taxon>Insecta</taxon>
        <taxon>Pterygota</taxon>
        <taxon>Neoptera</taxon>
        <taxon>Polyneoptera</taxon>
        <taxon>Phasmatodea</taxon>
        <taxon>Timematodea</taxon>
        <taxon>Timematoidea</taxon>
        <taxon>Timematidae</taxon>
        <taxon>Timema</taxon>
    </lineage>
</organism>
<feature type="transmembrane region" description="Helical" evidence="1">
    <location>
        <begin position="26"/>
        <end position="50"/>
    </location>
</feature>
<dbReference type="GO" id="GO:0030317">
    <property type="term" value="P:flagellated sperm motility"/>
    <property type="evidence" value="ECO:0007669"/>
    <property type="project" value="TreeGrafter"/>
</dbReference>
<dbReference type="GO" id="GO:0031514">
    <property type="term" value="C:motile cilium"/>
    <property type="evidence" value="ECO:0007669"/>
    <property type="project" value="TreeGrafter"/>
</dbReference>
<dbReference type="PANTHER" id="PTHR35249:SF2">
    <property type="entry name" value="DYNEIN REGULATORY COMPLEX SUBUNIT 7"/>
    <property type="match status" value="1"/>
</dbReference>
<reference evidence="2" key="1">
    <citation type="submission" date="2020-11" db="EMBL/GenBank/DDBJ databases">
        <authorList>
            <person name="Tran Van P."/>
        </authorList>
    </citation>
    <scope>NUCLEOTIDE SEQUENCE</scope>
</reference>
<dbReference type="PANTHER" id="PTHR35249">
    <property type="entry name" value="DYNEIN REGULATORY COMPLEX SUBUNIT 7"/>
    <property type="match status" value="1"/>
</dbReference>
<name>A0A7R9JXG9_TIMGE</name>
<dbReference type="AlphaFoldDB" id="A0A7R9JXG9"/>
<proteinExistence type="predicted"/>
<keyword evidence="1" id="KW-0812">Transmembrane</keyword>
<evidence type="ECO:0000256" key="1">
    <source>
        <dbReference type="SAM" id="Phobius"/>
    </source>
</evidence>
<accession>A0A7R9JXG9</accession>
<evidence type="ECO:0000313" key="2">
    <source>
        <dbReference type="EMBL" id="CAD7593144.1"/>
    </source>
</evidence>
<dbReference type="InterPro" id="IPR033551">
    <property type="entry name" value="DRC7/lobo"/>
</dbReference>